<keyword evidence="1" id="KW-1133">Transmembrane helix</keyword>
<feature type="transmembrane region" description="Helical" evidence="1">
    <location>
        <begin position="78"/>
        <end position="96"/>
    </location>
</feature>
<feature type="transmembrane region" description="Helical" evidence="1">
    <location>
        <begin position="12"/>
        <end position="29"/>
    </location>
</feature>
<sequence length="117" mass="12697">MQWDLGIDGLLYLAAMSLAFGVLAALLVGKGAAYRLWAGAITTTACFGIGLFVSEVLFGWATEEELQPNIDGLSRDEALLSSVVTTVIVVLVMRYLGRRSKSEASHVDWHVGRHHHA</sequence>
<evidence type="ECO:0000256" key="1">
    <source>
        <dbReference type="SAM" id="Phobius"/>
    </source>
</evidence>
<protein>
    <submittedName>
        <fullName evidence="2">Uncharacterized protein</fullName>
    </submittedName>
</protein>
<feature type="transmembrane region" description="Helical" evidence="1">
    <location>
        <begin position="36"/>
        <end position="58"/>
    </location>
</feature>
<dbReference type="RefSeq" id="WP_345203024.1">
    <property type="nucleotide sequence ID" value="NZ_BAABGM010000005.1"/>
</dbReference>
<gene>
    <name evidence="2" type="ORF">GCM10023168_10050</name>
</gene>
<accession>A0ABP8K5V9</accession>
<proteinExistence type="predicted"/>
<evidence type="ECO:0000313" key="3">
    <source>
        <dbReference type="Proteomes" id="UP001500945"/>
    </source>
</evidence>
<comment type="caution">
    <text evidence="2">The sequence shown here is derived from an EMBL/GenBank/DDBJ whole genome shotgun (WGS) entry which is preliminary data.</text>
</comment>
<name>A0ABP8K5V9_9MICO</name>
<dbReference type="EMBL" id="BAABGM010000005">
    <property type="protein sequence ID" value="GAA4400896.1"/>
    <property type="molecule type" value="Genomic_DNA"/>
</dbReference>
<organism evidence="2 3">
    <name type="scientific">Fodinibacter luteus</name>
    <dbReference type="NCBI Taxonomy" id="552064"/>
    <lineage>
        <taxon>Bacteria</taxon>
        <taxon>Bacillati</taxon>
        <taxon>Actinomycetota</taxon>
        <taxon>Actinomycetes</taxon>
        <taxon>Micrococcales</taxon>
        <taxon>Intrasporangiaceae</taxon>
        <taxon>Fodinibacter (ex Wang et al. 2009)</taxon>
    </lineage>
</organism>
<keyword evidence="1" id="KW-0812">Transmembrane</keyword>
<dbReference type="Proteomes" id="UP001500945">
    <property type="component" value="Unassembled WGS sequence"/>
</dbReference>
<reference evidence="3" key="1">
    <citation type="journal article" date="2019" name="Int. J. Syst. Evol. Microbiol.">
        <title>The Global Catalogue of Microorganisms (GCM) 10K type strain sequencing project: providing services to taxonomists for standard genome sequencing and annotation.</title>
        <authorList>
            <consortium name="The Broad Institute Genomics Platform"/>
            <consortium name="The Broad Institute Genome Sequencing Center for Infectious Disease"/>
            <person name="Wu L."/>
            <person name="Ma J."/>
        </authorList>
    </citation>
    <scope>NUCLEOTIDE SEQUENCE [LARGE SCALE GENOMIC DNA]</scope>
    <source>
        <strain evidence="3">JCM 17809</strain>
    </source>
</reference>
<evidence type="ECO:0000313" key="2">
    <source>
        <dbReference type="EMBL" id="GAA4400896.1"/>
    </source>
</evidence>
<keyword evidence="3" id="KW-1185">Reference proteome</keyword>
<keyword evidence="1" id="KW-0472">Membrane</keyword>